<organism evidence="5 6">
    <name type="scientific">Streptomyces minutiscleroticus</name>
    <dbReference type="NCBI Taxonomy" id="68238"/>
    <lineage>
        <taxon>Bacteria</taxon>
        <taxon>Bacillati</taxon>
        <taxon>Actinomycetota</taxon>
        <taxon>Actinomycetes</taxon>
        <taxon>Kitasatosporales</taxon>
        <taxon>Streptomycetaceae</taxon>
        <taxon>Streptomyces</taxon>
    </lineage>
</organism>
<feature type="compositionally biased region" description="Pro residues" evidence="1">
    <location>
        <begin position="24"/>
        <end position="62"/>
    </location>
</feature>
<evidence type="ECO:0000259" key="3">
    <source>
        <dbReference type="Pfam" id="PF13828"/>
    </source>
</evidence>
<evidence type="ECO:0000256" key="2">
    <source>
        <dbReference type="SAM" id="Phobius"/>
    </source>
</evidence>
<dbReference type="AlphaFoldDB" id="A0A918NCB4"/>
<feature type="compositionally biased region" description="Pro residues" evidence="1">
    <location>
        <begin position="1"/>
        <end position="15"/>
    </location>
</feature>
<reference evidence="5" key="2">
    <citation type="submission" date="2020-09" db="EMBL/GenBank/DDBJ databases">
        <authorList>
            <person name="Sun Q."/>
            <person name="Ohkuma M."/>
        </authorList>
    </citation>
    <scope>NUCLEOTIDE SEQUENCE</scope>
    <source>
        <strain evidence="5">JCM 4790</strain>
    </source>
</reference>
<feature type="transmembrane region" description="Helical" evidence="2">
    <location>
        <begin position="91"/>
        <end position="117"/>
    </location>
</feature>
<keyword evidence="2" id="KW-1133">Transmembrane helix</keyword>
<dbReference type="InterPro" id="IPR025241">
    <property type="entry name" value="DUF4190"/>
</dbReference>
<keyword evidence="6" id="KW-1185">Reference proteome</keyword>
<feature type="domain" description="DUF4190" evidence="3">
    <location>
        <begin position="91"/>
        <end position="147"/>
    </location>
</feature>
<accession>A0A918NCB4</accession>
<dbReference type="EMBL" id="BMVU01000002">
    <property type="protein sequence ID" value="GGX57241.1"/>
    <property type="molecule type" value="Genomic_DNA"/>
</dbReference>
<comment type="caution">
    <text evidence="5">The sequence shown here is derived from an EMBL/GenBank/DDBJ whole genome shotgun (WGS) entry which is preliminary data.</text>
</comment>
<reference evidence="5" key="1">
    <citation type="journal article" date="2014" name="Int. J. Syst. Evol. Microbiol.">
        <title>Complete genome sequence of Corynebacterium casei LMG S-19264T (=DSM 44701T), isolated from a smear-ripened cheese.</title>
        <authorList>
            <consortium name="US DOE Joint Genome Institute (JGI-PGF)"/>
            <person name="Walter F."/>
            <person name="Albersmeier A."/>
            <person name="Kalinowski J."/>
            <person name="Ruckert C."/>
        </authorList>
    </citation>
    <scope>NUCLEOTIDE SEQUENCE</scope>
    <source>
        <strain evidence="5">JCM 4790</strain>
    </source>
</reference>
<evidence type="ECO:0000256" key="1">
    <source>
        <dbReference type="SAM" id="MobiDB-lite"/>
    </source>
</evidence>
<dbReference type="Pfam" id="PF13828">
    <property type="entry name" value="DUF4190"/>
    <property type="match status" value="1"/>
</dbReference>
<gene>
    <name evidence="5" type="ORF">GCM10010358_09190</name>
</gene>
<dbReference type="RefSeq" id="WP_373308707.1">
    <property type="nucleotide sequence ID" value="NZ_BMVU01000002.1"/>
</dbReference>
<dbReference type="InterPro" id="IPR026004">
    <property type="entry name" value="Septum_form"/>
</dbReference>
<feature type="region of interest" description="Disordered" evidence="1">
    <location>
        <begin position="1"/>
        <end position="62"/>
    </location>
</feature>
<name>A0A918NCB4_9ACTN</name>
<dbReference type="Proteomes" id="UP000619244">
    <property type="component" value="Unassembled WGS sequence"/>
</dbReference>
<proteinExistence type="predicted"/>
<keyword evidence="2" id="KW-0472">Membrane</keyword>
<protein>
    <submittedName>
        <fullName evidence="5">Membrane protein</fullName>
    </submittedName>
</protein>
<evidence type="ECO:0000259" key="4">
    <source>
        <dbReference type="Pfam" id="PF13845"/>
    </source>
</evidence>
<sequence>MDRPQPPGPDQPQPSGPDHTQGPYAPPGPPQGPYGPPAGYPGGPVPPGGFPQVPGPGPGPVPGPGPYAAYPYQSWGQGYSPYNRPAPVNGLAITALVLGALCCLPLFGLAFGIAALVQIRKRGERGKGMAIAGMVLSGVGTVLLALALVTGVARAFWEGVEEGARGGSAHSLDAGDCFVTPGGLEGMAYDIDEVPCAGEHDGEVFATFTLPAGAYPGDDEVTEAADGKCYPLRHAYVMDSWTVPSDVDVYYLTPTRDSWRFGDREVTCLFGNVDEKGTLTGSLRRDDADLTADQLTYLRAEHILDEALESAPAEAYAEDDLAGHQEWAGDVSTALTRQAEMLRAHDWSADADGPVDARLEDLDAARKKWEAAAGAPDADAFYEHYDEGMRFLDADSAVTARKALGLAATPPAYGDGPGGTGESPGGSGEDTGKEV</sequence>
<keyword evidence="2" id="KW-0812">Transmembrane</keyword>
<evidence type="ECO:0000313" key="6">
    <source>
        <dbReference type="Proteomes" id="UP000619244"/>
    </source>
</evidence>
<feature type="transmembrane region" description="Helical" evidence="2">
    <location>
        <begin position="129"/>
        <end position="157"/>
    </location>
</feature>
<feature type="region of interest" description="Disordered" evidence="1">
    <location>
        <begin position="407"/>
        <end position="435"/>
    </location>
</feature>
<dbReference type="Pfam" id="PF13845">
    <property type="entry name" value="Septum_form"/>
    <property type="match status" value="1"/>
</dbReference>
<feature type="domain" description="Septum formation-related" evidence="4">
    <location>
        <begin position="174"/>
        <end position="292"/>
    </location>
</feature>
<evidence type="ECO:0000313" key="5">
    <source>
        <dbReference type="EMBL" id="GGX57241.1"/>
    </source>
</evidence>
<feature type="compositionally biased region" description="Gly residues" evidence="1">
    <location>
        <begin position="415"/>
        <end position="429"/>
    </location>
</feature>